<name>E6YJ59_BARC7</name>
<accession>E6YJ59</accession>
<dbReference type="Proteomes" id="UP000009101">
    <property type="component" value="Chromosome"/>
</dbReference>
<dbReference type="Pfam" id="PF08238">
    <property type="entry name" value="Sel1"/>
    <property type="match status" value="6"/>
</dbReference>
<keyword evidence="2" id="KW-1185">Reference proteome</keyword>
<dbReference type="SUPFAM" id="SSF81901">
    <property type="entry name" value="HCP-like"/>
    <property type="match status" value="2"/>
</dbReference>
<proteinExistence type="predicted"/>
<organism evidence="1 2">
    <name type="scientific">Bartonella clarridgeiae (strain CCUG 45776 / CIP 104772 / 73)</name>
    <dbReference type="NCBI Taxonomy" id="696125"/>
    <lineage>
        <taxon>Bacteria</taxon>
        <taxon>Pseudomonadati</taxon>
        <taxon>Pseudomonadota</taxon>
        <taxon>Alphaproteobacteria</taxon>
        <taxon>Hyphomicrobiales</taxon>
        <taxon>Bartonellaceae</taxon>
        <taxon>Bartonella</taxon>
    </lineage>
</organism>
<reference evidence="1 2" key="2">
    <citation type="journal article" date="2011" name="PLoS Genet.">
        <title>Parallel evolution of a type IV secretion system in radiating lineages of the host-restricted bacterial pathogen Bartonella.</title>
        <authorList>
            <person name="Engel P."/>
            <person name="Salzburger W."/>
            <person name="Liesch M."/>
            <person name="Chang C.C."/>
            <person name="Maruyama S."/>
            <person name="Lanz C."/>
            <person name="Calteau A."/>
            <person name="Lajus A."/>
            <person name="Medigue C."/>
            <person name="Schuster S.C."/>
            <person name="Dehio C."/>
        </authorList>
    </citation>
    <scope>NUCLEOTIDE SEQUENCE [LARGE SCALE GENOMIC DNA]</scope>
    <source>
        <strain evidence="2">CIP 104772 / 73</strain>
    </source>
</reference>
<dbReference type="PANTHER" id="PTHR11102:SF160">
    <property type="entry name" value="ERAD-ASSOCIATED E3 UBIQUITIN-PROTEIN LIGASE COMPONENT HRD3"/>
    <property type="match status" value="1"/>
</dbReference>
<dbReference type="SMART" id="SM00671">
    <property type="entry name" value="SEL1"/>
    <property type="match status" value="5"/>
</dbReference>
<reference evidence="2" key="1">
    <citation type="submission" date="2009-11" db="EMBL/GenBank/DDBJ databases">
        <title>Genome sequencing of Bartonella species and comparative genomics.</title>
        <authorList>
            <person name="Engel P."/>
            <person name="Salzburger W."/>
            <person name="Marius L."/>
            <person name="Chao-Chin C."/>
            <person name="Soichi M."/>
            <person name="Christa L."/>
            <person name="Alexandra C."/>
            <person name="Aurelie L."/>
            <person name="Claudine M."/>
            <person name="Stephan S.C."/>
            <person name="Christoph D."/>
        </authorList>
    </citation>
    <scope>NUCLEOTIDE SEQUENCE [LARGE SCALE GENOMIC DNA]</scope>
    <source>
        <strain evidence="2">CIP 104772 / 73</strain>
    </source>
</reference>
<sequence length="358" mass="40055">MSKRPSTYGEVKVMSKFYGIFILGTIGFVMALVSSTQAQQGEQIVDISQNAENTQKTQQIVSPLEAGQYDEAYDYYVQGLYGKAFRAALARAKQNDPIAQTLVGRMYMEGYVTSIDGKQAISWFERAAKQGEPQAQLRYGLMLFDGTFTEKNVDLAEKFIRKAMDAGIREAYFYSGQILLYKALREKKESEKVDVKNQENESIERALVWFLKGASLGDSEAAFAAAKILSVGTLTIPKNDDNARKLLEVAAQNKHLMAQVILAQWLLQGRGGETDFQRAFDFLLDNANKNIVIAQVNLARLYRDGIGTTGDPIMAAAWYLIAKSQKANIPDLETMIKEMDQSQVQKAMLQARKLVHRL</sequence>
<dbReference type="PANTHER" id="PTHR11102">
    <property type="entry name" value="SEL-1-LIKE PROTEIN"/>
    <property type="match status" value="1"/>
</dbReference>
<gene>
    <name evidence="1" type="ordered locus">BARCL_1225</name>
</gene>
<evidence type="ECO:0000313" key="1">
    <source>
        <dbReference type="EMBL" id="CBI76897.1"/>
    </source>
</evidence>
<dbReference type="KEGG" id="bcd:BARCL_1225"/>
<dbReference type="eggNOG" id="COG0790">
    <property type="taxonomic scope" value="Bacteria"/>
</dbReference>
<dbReference type="InterPro" id="IPR011990">
    <property type="entry name" value="TPR-like_helical_dom_sf"/>
</dbReference>
<dbReference type="Gene3D" id="1.25.40.10">
    <property type="entry name" value="Tetratricopeptide repeat domain"/>
    <property type="match status" value="2"/>
</dbReference>
<dbReference type="HOGENOM" id="CLU_000288_36_1_5"/>
<dbReference type="EMBL" id="FN645454">
    <property type="protein sequence ID" value="CBI76897.1"/>
    <property type="molecule type" value="Genomic_DNA"/>
</dbReference>
<dbReference type="InterPro" id="IPR006597">
    <property type="entry name" value="Sel1-like"/>
</dbReference>
<evidence type="ECO:0000313" key="2">
    <source>
        <dbReference type="Proteomes" id="UP000009101"/>
    </source>
</evidence>
<dbReference type="InterPro" id="IPR050767">
    <property type="entry name" value="Sel1_AlgK"/>
</dbReference>
<dbReference type="AlphaFoldDB" id="E6YJ59"/>
<dbReference type="STRING" id="696125.BARCL_1225"/>
<protein>
    <recommendedName>
        <fullName evidence="3">Tetratricopeptide repeat family protein</fullName>
    </recommendedName>
</protein>
<evidence type="ECO:0008006" key="3">
    <source>
        <dbReference type="Google" id="ProtNLM"/>
    </source>
</evidence>